<evidence type="ECO:0000313" key="2">
    <source>
        <dbReference type="Proteomes" id="UP000595420"/>
    </source>
</evidence>
<dbReference type="Pfam" id="PF09957">
    <property type="entry name" value="VapB_antitoxin"/>
    <property type="match status" value="1"/>
</dbReference>
<gene>
    <name evidence="1" type="ORF">H2515_08115</name>
</gene>
<protein>
    <submittedName>
        <fullName evidence="1">Type II toxin-antitoxin system VapB family antitoxin</fullName>
    </submittedName>
</protein>
<dbReference type="AlphaFoldDB" id="A0A1E7XST6"/>
<dbReference type="OrthoDB" id="332069at2"/>
<accession>A0A1E7XST6</accession>
<organism evidence="1 2">
    <name type="scientific">Acidithiobacillus ferrivorans</name>
    <dbReference type="NCBI Taxonomy" id="160808"/>
    <lineage>
        <taxon>Bacteria</taxon>
        <taxon>Pseudomonadati</taxon>
        <taxon>Pseudomonadota</taxon>
        <taxon>Acidithiobacillia</taxon>
        <taxon>Acidithiobacillales</taxon>
        <taxon>Acidithiobacillaceae</taxon>
        <taxon>Acidithiobacillus</taxon>
    </lineage>
</organism>
<reference evidence="1 2" key="1">
    <citation type="submission" date="2020-07" db="EMBL/GenBank/DDBJ databases">
        <title>Complete genome sequence analysis of Acidithiobacillus ferrivorans XJFY6S-08 reveals extreme environmental adaptation to alpine acid mine drainage.</title>
        <authorList>
            <person name="Yan L."/>
            <person name="Ni Y."/>
        </authorList>
    </citation>
    <scope>NUCLEOTIDE SEQUENCE [LARGE SCALE GENOMIC DNA]</scope>
    <source>
        <strain evidence="1 2">XJFY6S-08</strain>
    </source>
</reference>
<dbReference type="InterPro" id="IPR019239">
    <property type="entry name" value="VapB_antitoxin"/>
</dbReference>
<dbReference type="Proteomes" id="UP000595420">
    <property type="component" value="Chromosome"/>
</dbReference>
<evidence type="ECO:0000313" key="1">
    <source>
        <dbReference type="EMBL" id="QQD71452.1"/>
    </source>
</evidence>
<name>A0A1E7XST6_9PROT</name>
<sequence>MRTNIVMDDQIVDEAMHLAGVKTKKEIVDRALREFVARRRQRQILDLVGEPLLDPEYDVRTVRARMNRGSG</sequence>
<proteinExistence type="predicted"/>
<dbReference type="RefSeq" id="WP_014028935.1">
    <property type="nucleotide sequence ID" value="NZ_CP059488.1"/>
</dbReference>
<dbReference type="EMBL" id="CP059488">
    <property type="protein sequence ID" value="QQD71452.1"/>
    <property type="molecule type" value="Genomic_DNA"/>
</dbReference>